<evidence type="ECO:0000313" key="4">
    <source>
        <dbReference type="EMBL" id="CAB3700627.1"/>
    </source>
</evidence>
<reference evidence="4 5" key="1">
    <citation type="submission" date="2020-04" db="EMBL/GenBank/DDBJ databases">
        <authorList>
            <person name="De Canck E."/>
        </authorList>
    </citation>
    <scope>NUCLEOTIDE SEQUENCE [LARGE SCALE GENOMIC DNA]</scope>
    <source>
        <strain evidence="4 5">LMG 3441</strain>
    </source>
</reference>
<dbReference type="InterPro" id="IPR037143">
    <property type="entry name" value="4-PPantetheinyl_Trfase_dom_sf"/>
</dbReference>
<dbReference type="RefSeq" id="WP_245636288.1">
    <property type="nucleotide sequence ID" value="NZ_CADIJQ010000003.1"/>
</dbReference>
<dbReference type="GO" id="GO:0019878">
    <property type="term" value="P:lysine biosynthetic process via aminoadipic acid"/>
    <property type="evidence" value="ECO:0007669"/>
    <property type="project" value="TreeGrafter"/>
</dbReference>
<proteinExistence type="inferred from homology"/>
<dbReference type="Proteomes" id="UP000494269">
    <property type="component" value="Unassembled WGS sequence"/>
</dbReference>
<dbReference type="SUPFAM" id="SSF56214">
    <property type="entry name" value="4'-phosphopantetheinyl transferase"/>
    <property type="match status" value="1"/>
</dbReference>
<protein>
    <recommendedName>
        <fullName evidence="3">4'-phosphopantetheinyl transferase domain-containing protein</fullName>
    </recommendedName>
</protein>
<dbReference type="PANTHER" id="PTHR12215">
    <property type="entry name" value="PHOSPHOPANTETHEINE TRANSFERASE"/>
    <property type="match status" value="1"/>
</dbReference>
<dbReference type="GO" id="GO:0005829">
    <property type="term" value="C:cytosol"/>
    <property type="evidence" value="ECO:0007669"/>
    <property type="project" value="TreeGrafter"/>
</dbReference>
<dbReference type="Pfam" id="PF01648">
    <property type="entry name" value="ACPS"/>
    <property type="match status" value="1"/>
</dbReference>
<dbReference type="GO" id="GO:0000287">
    <property type="term" value="F:magnesium ion binding"/>
    <property type="evidence" value="ECO:0007669"/>
    <property type="project" value="InterPro"/>
</dbReference>
<dbReference type="Gene3D" id="3.90.470.20">
    <property type="entry name" value="4'-phosphopantetheinyl transferase domain"/>
    <property type="match status" value="1"/>
</dbReference>
<comment type="similarity">
    <text evidence="1">Belongs to the P-Pant transferase superfamily. Gsp/Sfp/HetI/AcpT family.</text>
</comment>
<name>A0A6S7ARS2_9BURK</name>
<evidence type="ECO:0000256" key="1">
    <source>
        <dbReference type="ARBA" id="ARBA00010990"/>
    </source>
</evidence>
<dbReference type="PANTHER" id="PTHR12215:SF10">
    <property type="entry name" value="L-AMINOADIPATE-SEMIALDEHYDE DEHYDROGENASE-PHOSPHOPANTETHEINYL TRANSFERASE"/>
    <property type="match status" value="1"/>
</dbReference>
<keyword evidence="2" id="KW-0808">Transferase</keyword>
<sequence length="208" mass="22725">MYWADQRAAAHYQVKDLSPDDARRAPRVTPRAIADWQVSRVLLHAVRQTHPLSGVTSLSHSHGHALCGRAPAGWALGVDLERLRPRNFLQLAAWVCSAQEAAALSALTGKAQAERFYLLWTLKEAFIKAAGLDFPADMATVGLETDAQGRCRLRAPAGAWRACTWRVGTEWMASAVWLAPDGDATFPSWRPVADCGLPALTQLGIWSS</sequence>
<dbReference type="EMBL" id="CADIJQ010000003">
    <property type="protein sequence ID" value="CAB3700627.1"/>
    <property type="molecule type" value="Genomic_DNA"/>
</dbReference>
<dbReference type="InterPro" id="IPR008278">
    <property type="entry name" value="4-PPantetheinyl_Trfase_dom"/>
</dbReference>
<evidence type="ECO:0000313" key="5">
    <source>
        <dbReference type="Proteomes" id="UP000494269"/>
    </source>
</evidence>
<feature type="domain" description="4'-phosphopantetheinyl transferase" evidence="3">
    <location>
        <begin position="76"/>
        <end position="166"/>
    </location>
</feature>
<gene>
    <name evidence="4" type="ORF">LMG3441_02536</name>
</gene>
<evidence type="ECO:0000256" key="2">
    <source>
        <dbReference type="ARBA" id="ARBA00022679"/>
    </source>
</evidence>
<dbReference type="GO" id="GO:0008897">
    <property type="term" value="F:holo-[acyl-carrier-protein] synthase activity"/>
    <property type="evidence" value="ECO:0007669"/>
    <property type="project" value="InterPro"/>
</dbReference>
<dbReference type="AlphaFoldDB" id="A0A6S7ARS2"/>
<evidence type="ECO:0000259" key="3">
    <source>
        <dbReference type="Pfam" id="PF01648"/>
    </source>
</evidence>
<organism evidence="4 5">
    <name type="scientific">Achromobacter kerstersii</name>
    <dbReference type="NCBI Taxonomy" id="1353890"/>
    <lineage>
        <taxon>Bacteria</taxon>
        <taxon>Pseudomonadati</taxon>
        <taxon>Pseudomonadota</taxon>
        <taxon>Betaproteobacteria</taxon>
        <taxon>Burkholderiales</taxon>
        <taxon>Alcaligenaceae</taxon>
        <taxon>Achromobacter</taxon>
    </lineage>
</organism>
<keyword evidence="5" id="KW-1185">Reference proteome</keyword>
<accession>A0A6S7ARS2</accession>
<dbReference type="InterPro" id="IPR050559">
    <property type="entry name" value="P-Pant_transferase_sf"/>
</dbReference>